<evidence type="ECO:0000256" key="12">
    <source>
        <dbReference type="ARBA" id="ARBA00023303"/>
    </source>
</evidence>
<evidence type="ECO:0000256" key="3">
    <source>
        <dbReference type="ARBA" id="ARBA00022448"/>
    </source>
</evidence>
<keyword evidence="15" id="KW-1185">Reference proteome</keyword>
<keyword evidence="6 13" id="KW-1133">Transmembrane helix</keyword>
<dbReference type="PANTHER" id="PTHR12424:SF8">
    <property type="entry name" value="PROTEIN TWEETY"/>
    <property type="match status" value="1"/>
</dbReference>
<keyword evidence="9" id="KW-0869">Chloride channel</keyword>
<dbReference type="Proteomes" id="UP000054408">
    <property type="component" value="Unassembled WGS sequence"/>
</dbReference>
<dbReference type="GO" id="GO:0034707">
    <property type="term" value="C:chloride channel complex"/>
    <property type="evidence" value="ECO:0007669"/>
    <property type="project" value="UniProtKB-KW"/>
</dbReference>
<feature type="transmembrane region" description="Helical" evidence="13">
    <location>
        <begin position="213"/>
        <end position="241"/>
    </location>
</feature>
<dbReference type="InterPro" id="IPR006990">
    <property type="entry name" value="Tweety"/>
</dbReference>
<evidence type="ECO:0000313" key="15">
    <source>
        <dbReference type="Proteomes" id="UP000054408"/>
    </source>
</evidence>
<evidence type="ECO:0000256" key="7">
    <source>
        <dbReference type="ARBA" id="ARBA00023065"/>
    </source>
</evidence>
<organism evidence="14 15">
    <name type="scientific">Thecamonas trahens ATCC 50062</name>
    <dbReference type="NCBI Taxonomy" id="461836"/>
    <lineage>
        <taxon>Eukaryota</taxon>
        <taxon>Apusozoa</taxon>
        <taxon>Apusomonadida</taxon>
        <taxon>Apusomonadidae</taxon>
        <taxon>Thecamonas</taxon>
    </lineage>
</organism>
<feature type="transmembrane region" description="Helical" evidence="13">
    <location>
        <begin position="89"/>
        <end position="111"/>
    </location>
</feature>
<gene>
    <name evidence="14" type="ORF">AMSG_03725</name>
</gene>
<evidence type="ECO:0000256" key="8">
    <source>
        <dbReference type="ARBA" id="ARBA00023136"/>
    </source>
</evidence>
<evidence type="ECO:0000256" key="11">
    <source>
        <dbReference type="ARBA" id="ARBA00023214"/>
    </source>
</evidence>
<reference evidence="14 15" key="1">
    <citation type="submission" date="2010-05" db="EMBL/GenBank/DDBJ databases">
        <title>The Genome Sequence of Thecamonas trahens ATCC 50062.</title>
        <authorList>
            <consortium name="The Broad Institute Genome Sequencing Platform"/>
            <person name="Russ C."/>
            <person name="Cuomo C."/>
            <person name="Shea T."/>
            <person name="Young S.K."/>
            <person name="Zeng Q."/>
            <person name="Koehrsen M."/>
            <person name="Haas B."/>
            <person name="Borodovsky M."/>
            <person name="Guigo R."/>
            <person name="Alvarado L."/>
            <person name="Berlin A."/>
            <person name="Bochicchio J."/>
            <person name="Borenstein D."/>
            <person name="Chapman S."/>
            <person name="Chen Z."/>
            <person name="Freedman E."/>
            <person name="Gellesch M."/>
            <person name="Goldberg J."/>
            <person name="Griggs A."/>
            <person name="Gujja S."/>
            <person name="Heilman E."/>
            <person name="Heiman D."/>
            <person name="Hepburn T."/>
            <person name="Howarth C."/>
            <person name="Jen D."/>
            <person name="Larson L."/>
            <person name="Mehta T."/>
            <person name="Park D."/>
            <person name="Pearson M."/>
            <person name="Roberts A."/>
            <person name="Saif S."/>
            <person name="Shenoy N."/>
            <person name="Sisk P."/>
            <person name="Stolte C."/>
            <person name="Sykes S."/>
            <person name="Thomson T."/>
            <person name="Walk T."/>
            <person name="White J."/>
            <person name="Yandava C."/>
            <person name="Burger G."/>
            <person name="Gray M.W."/>
            <person name="Holland P.W.H."/>
            <person name="King N."/>
            <person name="Lang F.B.F."/>
            <person name="Roger A.J."/>
            <person name="Ruiz-Trillo I."/>
            <person name="Lander E."/>
            <person name="Nusbaum C."/>
        </authorList>
    </citation>
    <scope>NUCLEOTIDE SEQUENCE [LARGE SCALE GENOMIC DNA]</scope>
    <source>
        <strain evidence="14 15">ATCC 50062</strain>
    </source>
</reference>
<dbReference type="GeneID" id="25563302"/>
<feature type="transmembrane region" description="Helical" evidence="13">
    <location>
        <begin position="392"/>
        <end position="414"/>
    </location>
</feature>
<evidence type="ECO:0000256" key="2">
    <source>
        <dbReference type="ARBA" id="ARBA00009849"/>
    </source>
</evidence>
<evidence type="ECO:0000256" key="6">
    <source>
        <dbReference type="ARBA" id="ARBA00022989"/>
    </source>
</evidence>
<keyword evidence="5 13" id="KW-0812">Transmembrane</keyword>
<keyword evidence="11" id="KW-0868">Chloride</keyword>
<keyword evidence="8 13" id="KW-0472">Membrane</keyword>
<dbReference type="RefSeq" id="XP_013759632.1">
    <property type="nucleotide sequence ID" value="XM_013904178.1"/>
</dbReference>
<comment type="similarity">
    <text evidence="2">Belongs to the tweety family.</text>
</comment>
<keyword evidence="12" id="KW-0407">Ion channel</keyword>
<proteinExistence type="inferred from homology"/>
<evidence type="ECO:0000256" key="10">
    <source>
        <dbReference type="ARBA" id="ARBA00023180"/>
    </source>
</evidence>
<protein>
    <submittedName>
        <fullName evidence="14">Uncharacterized protein</fullName>
    </submittedName>
</protein>
<dbReference type="PANTHER" id="PTHR12424">
    <property type="entry name" value="TWEETY-RELATED"/>
    <property type="match status" value="1"/>
</dbReference>
<evidence type="ECO:0000256" key="5">
    <source>
        <dbReference type="ARBA" id="ARBA00022692"/>
    </source>
</evidence>
<dbReference type="GO" id="GO:0072320">
    <property type="term" value="F:volume-sensitive chloride channel activity"/>
    <property type="evidence" value="ECO:0007669"/>
    <property type="project" value="TreeGrafter"/>
</dbReference>
<feature type="transmembrane region" description="Helical" evidence="13">
    <location>
        <begin position="184"/>
        <end position="206"/>
    </location>
</feature>
<keyword evidence="7" id="KW-0406">Ion transport</keyword>
<dbReference type="AlphaFoldDB" id="A0A0L0D5D3"/>
<comment type="subcellular location">
    <subcellularLocation>
        <location evidence="1">Cell membrane</location>
        <topology evidence="1">Multi-pass membrane protein</topology>
    </subcellularLocation>
</comment>
<evidence type="ECO:0000256" key="13">
    <source>
        <dbReference type="SAM" id="Phobius"/>
    </source>
</evidence>
<sequence>MSGRFLGYDEEEDEFDAETYGIWIAERGAAILLVALAHLLAIPIYLSWRCCCKPLLRKCCCCCRSCFEEKTDKSGKTVFSAISVRSLKLLLIVIVAMVVAVFIAGTSGNAVTQKGFGNTSDNLIKHGQQLVDDVEVAIQRLLAQARTSDEGSRMEPATEAGNDALDTIRNIDNSFDTFRQYHSLAVYVLFAAPAAFFGLGVLLGFFNFTCCQLLIVIAMWNLLLLFVVIIAVSLHSMLWLVTNDFCAEVDLFVDGSSTTKSRELFEKALNCVNGSDPEATADGTGFGALNNVIQDALTEARDAACNAADSLYHRDDDDVIAGADPITFEVCATECTVNSEKALAEGLMNGIAEIATYNDIKTVNLDPILECRFVDQIVGDFRSDLCRTAVPGLYTVTLMLAVIVILIDVGLVFLCRGQRRFGNIGEAAPDSAYGDYYYEYDESKIYEYEYGSSYDEL</sequence>
<evidence type="ECO:0000256" key="1">
    <source>
        <dbReference type="ARBA" id="ARBA00004651"/>
    </source>
</evidence>
<keyword evidence="4" id="KW-1003">Cell membrane</keyword>
<feature type="transmembrane region" description="Helical" evidence="13">
    <location>
        <begin position="29"/>
        <end position="48"/>
    </location>
</feature>
<accession>A0A0L0D5D3</accession>
<evidence type="ECO:0000313" key="14">
    <source>
        <dbReference type="EMBL" id="KNC47291.1"/>
    </source>
</evidence>
<dbReference type="EMBL" id="GL349446">
    <property type="protein sequence ID" value="KNC47291.1"/>
    <property type="molecule type" value="Genomic_DNA"/>
</dbReference>
<name>A0A0L0D5D3_THETB</name>
<keyword evidence="10" id="KW-0325">Glycoprotein</keyword>
<evidence type="ECO:0000256" key="4">
    <source>
        <dbReference type="ARBA" id="ARBA00022475"/>
    </source>
</evidence>
<dbReference type="GO" id="GO:0005229">
    <property type="term" value="F:intracellularly calcium-gated chloride channel activity"/>
    <property type="evidence" value="ECO:0007669"/>
    <property type="project" value="TreeGrafter"/>
</dbReference>
<keyword evidence="3" id="KW-0813">Transport</keyword>
<evidence type="ECO:0000256" key="9">
    <source>
        <dbReference type="ARBA" id="ARBA00023173"/>
    </source>
</evidence>
<dbReference type="GO" id="GO:0005886">
    <property type="term" value="C:plasma membrane"/>
    <property type="evidence" value="ECO:0007669"/>
    <property type="project" value="UniProtKB-SubCell"/>
</dbReference>